<dbReference type="Pfam" id="PF00149">
    <property type="entry name" value="Metallophos"/>
    <property type="match status" value="1"/>
</dbReference>
<sequence length="232" mass="26741">MILVTGDIHGCADIGKLSAKANPVQKLMTKEDFLIIAGDFGLVWNNDAEDLWWRKWLDMKPYTTLFIDGNHENFNLLETFEEVEYCGGKAHRIGNSIYHLKRGEMFELQGKKFFTMGGAESHDKEFRELGTSIWEQELPSDEEYAHALATLEKNDWKTDYVLTHCAPSSIQHEIAVKLGLKNEYPDNKLNAFLEEIGKKIDYKAWFSGHYHTDMTSEIEPSFNVLFNKIVKI</sequence>
<evidence type="ECO:0000259" key="1">
    <source>
        <dbReference type="Pfam" id="PF00149"/>
    </source>
</evidence>
<dbReference type="InterPro" id="IPR004843">
    <property type="entry name" value="Calcineurin-like_PHP"/>
</dbReference>
<name>A0A011VTA0_RUMAL</name>
<dbReference type="GO" id="GO:0016787">
    <property type="term" value="F:hydrolase activity"/>
    <property type="evidence" value="ECO:0007669"/>
    <property type="project" value="InterPro"/>
</dbReference>
<dbReference type="SUPFAM" id="SSF56300">
    <property type="entry name" value="Metallo-dependent phosphatases"/>
    <property type="match status" value="1"/>
</dbReference>
<evidence type="ECO:0000313" key="3">
    <source>
        <dbReference type="Proteomes" id="UP000021369"/>
    </source>
</evidence>
<organism evidence="2 3">
    <name type="scientific">Ruminococcus albus SY3</name>
    <dbReference type="NCBI Taxonomy" id="1341156"/>
    <lineage>
        <taxon>Bacteria</taxon>
        <taxon>Bacillati</taxon>
        <taxon>Bacillota</taxon>
        <taxon>Clostridia</taxon>
        <taxon>Eubacteriales</taxon>
        <taxon>Oscillospiraceae</taxon>
        <taxon>Ruminococcus</taxon>
    </lineage>
</organism>
<dbReference type="OrthoDB" id="9787800at2"/>
<comment type="caution">
    <text evidence="2">The sequence shown here is derived from an EMBL/GenBank/DDBJ whole genome shotgun (WGS) entry which is preliminary data.</text>
</comment>
<protein>
    <submittedName>
        <fullName evidence="2">Metallophosphoesterase</fullName>
    </submittedName>
</protein>
<dbReference type="Gene3D" id="3.60.21.10">
    <property type="match status" value="1"/>
</dbReference>
<reference evidence="2 3" key="1">
    <citation type="submission" date="2013-06" db="EMBL/GenBank/DDBJ databases">
        <title>Rumen cellulosomics: divergent fiber-degrading strategies revealed by comparative genome-wide analysis of six Ruminococcal strains.</title>
        <authorList>
            <person name="Dassa B."/>
            <person name="Borovok I."/>
            <person name="Lamed R."/>
            <person name="Flint H."/>
            <person name="Yeoman C.J."/>
            <person name="White B."/>
            <person name="Bayer E.A."/>
        </authorList>
    </citation>
    <scope>NUCLEOTIDE SEQUENCE [LARGE SCALE GENOMIC DNA]</scope>
    <source>
        <strain evidence="2 3">SY3</strain>
    </source>
</reference>
<dbReference type="AlphaFoldDB" id="A0A011VTA0"/>
<dbReference type="RefSeq" id="WP_037289821.1">
    <property type="nucleotide sequence ID" value="NZ_JEOB01000004.1"/>
</dbReference>
<gene>
    <name evidence="2" type="ORF">RASY3_16200</name>
</gene>
<proteinExistence type="predicted"/>
<evidence type="ECO:0000313" key="2">
    <source>
        <dbReference type="EMBL" id="EXM37858.1"/>
    </source>
</evidence>
<dbReference type="PATRIC" id="fig|1341156.4.peg.2839"/>
<dbReference type="Proteomes" id="UP000021369">
    <property type="component" value="Unassembled WGS sequence"/>
</dbReference>
<dbReference type="CDD" id="cd00838">
    <property type="entry name" value="MPP_superfamily"/>
    <property type="match status" value="1"/>
</dbReference>
<feature type="domain" description="Calcineurin-like phosphoesterase" evidence="1">
    <location>
        <begin position="2"/>
        <end position="212"/>
    </location>
</feature>
<dbReference type="EMBL" id="JEOB01000004">
    <property type="protein sequence ID" value="EXM37858.1"/>
    <property type="molecule type" value="Genomic_DNA"/>
</dbReference>
<dbReference type="InterPro" id="IPR029052">
    <property type="entry name" value="Metallo-depent_PP-like"/>
</dbReference>
<accession>A0A011VTA0</accession>
<keyword evidence="3" id="KW-1185">Reference proteome</keyword>